<evidence type="ECO:0000313" key="2">
    <source>
        <dbReference type="EMBL" id="KZV90922.1"/>
    </source>
</evidence>
<dbReference type="EMBL" id="KV426038">
    <property type="protein sequence ID" value="KZV90922.1"/>
    <property type="molecule type" value="Genomic_DNA"/>
</dbReference>
<dbReference type="InParanoid" id="A0A165GRY7"/>
<gene>
    <name evidence="2" type="ORF">EXIGLDRAFT_694194</name>
</gene>
<proteinExistence type="predicted"/>
<accession>A0A165GRY7</accession>
<name>A0A165GRY7_EXIGL</name>
<evidence type="ECO:0000256" key="1">
    <source>
        <dbReference type="SAM" id="SignalP"/>
    </source>
</evidence>
<dbReference type="AlphaFoldDB" id="A0A165GRY7"/>
<keyword evidence="3" id="KW-1185">Reference proteome</keyword>
<feature type="signal peptide" evidence="1">
    <location>
        <begin position="1"/>
        <end position="18"/>
    </location>
</feature>
<reference evidence="2 3" key="1">
    <citation type="journal article" date="2016" name="Mol. Biol. Evol.">
        <title>Comparative Genomics of Early-Diverging Mushroom-Forming Fungi Provides Insights into the Origins of Lignocellulose Decay Capabilities.</title>
        <authorList>
            <person name="Nagy L.G."/>
            <person name="Riley R."/>
            <person name="Tritt A."/>
            <person name="Adam C."/>
            <person name="Daum C."/>
            <person name="Floudas D."/>
            <person name="Sun H."/>
            <person name="Yadav J.S."/>
            <person name="Pangilinan J."/>
            <person name="Larsson K.H."/>
            <person name="Matsuura K."/>
            <person name="Barry K."/>
            <person name="Labutti K."/>
            <person name="Kuo R."/>
            <person name="Ohm R.A."/>
            <person name="Bhattacharya S.S."/>
            <person name="Shirouzu T."/>
            <person name="Yoshinaga Y."/>
            <person name="Martin F.M."/>
            <person name="Grigoriev I.V."/>
            <person name="Hibbett D.S."/>
        </authorList>
    </citation>
    <scope>NUCLEOTIDE SEQUENCE [LARGE SCALE GENOMIC DNA]</scope>
    <source>
        <strain evidence="2 3">HHB12029</strain>
    </source>
</reference>
<dbReference type="Proteomes" id="UP000077266">
    <property type="component" value="Unassembled WGS sequence"/>
</dbReference>
<sequence length="158" mass="17354">MRFSLLTSALAAVTLANAVVITQTLEPYGMCWVTGTETSTKTVPGVTTTLHEPETLTVTSTVYTYPTNFKERRDALPAQPQVTQFKERALPPQARARGGHNPPEETTYVEIVPCAETYTVSPVLTKSDEHITATATEYAATSTETYTYTFCVDNHLCQ</sequence>
<keyword evidence="1" id="KW-0732">Signal</keyword>
<feature type="chain" id="PRO_5007858337" evidence="1">
    <location>
        <begin position="19"/>
        <end position="158"/>
    </location>
</feature>
<protein>
    <submittedName>
        <fullName evidence="2">Uncharacterized protein</fullName>
    </submittedName>
</protein>
<evidence type="ECO:0000313" key="3">
    <source>
        <dbReference type="Proteomes" id="UP000077266"/>
    </source>
</evidence>
<organism evidence="2 3">
    <name type="scientific">Exidia glandulosa HHB12029</name>
    <dbReference type="NCBI Taxonomy" id="1314781"/>
    <lineage>
        <taxon>Eukaryota</taxon>
        <taxon>Fungi</taxon>
        <taxon>Dikarya</taxon>
        <taxon>Basidiomycota</taxon>
        <taxon>Agaricomycotina</taxon>
        <taxon>Agaricomycetes</taxon>
        <taxon>Auriculariales</taxon>
        <taxon>Exidiaceae</taxon>
        <taxon>Exidia</taxon>
    </lineage>
</organism>